<feature type="compositionally biased region" description="Basic residues" evidence="1">
    <location>
        <begin position="107"/>
        <end position="118"/>
    </location>
</feature>
<feature type="region of interest" description="Disordered" evidence="1">
    <location>
        <begin position="253"/>
        <end position="326"/>
    </location>
</feature>
<keyword evidence="3" id="KW-1185">Reference proteome</keyword>
<organism evidence="2 3">
    <name type="scientific">Prorocentrum cordatum</name>
    <dbReference type="NCBI Taxonomy" id="2364126"/>
    <lineage>
        <taxon>Eukaryota</taxon>
        <taxon>Sar</taxon>
        <taxon>Alveolata</taxon>
        <taxon>Dinophyceae</taxon>
        <taxon>Prorocentrales</taxon>
        <taxon>Prorocentraceae</taxon>
        <taxon>Prorocentrum</taxon>
    </lineage>
</organism>
<evidence type="ECO:0000313" key="3">
    <source>
        <dbReference type="Proteomes" id="UP001189429"/>
    </source>
</evidence>
<feature type="compositionally biased region" description="Low complexity" evidence="1">
    <location>
        <begin position="119"/>
        <end position="161"/>
    </location>
</feature>
<feature type="compositionally biased region" description="Basic and acidic residues" evidence="1">
    <location>
        <begin position="89"/>
        <end position="106"/>
    </location>
</feature>
<comment type="caution">
    <text evidence="2">The sequence shown here is derived from an EMBL/GenBank/DDBJ whole genome shotgun (WGS) entry which is preliminary data.</text>
</comment>
<sequence length="401" mass="43586">CSRCLIRVMFRPYPLAFGQGGGERGHEPVRSIEHRVGGEGTKEDGEEGGGEVDCTSARCGGRDHDPARPTVQPAARLRAHVGATRRARPREGETQRQRQRETDRGSRGRRSKRRRRARAAAAAAAAAAAEAAGVRGGRASARARQPNRARPAGGPRGGAAAPRRKADDLRGAAARAGPLCRRLVARRRRHPLWCRRCVAWPPTTDHSSKCEVERRRAQHGSTAWSAATLCMASSHVSMPASTQRCHRLWLSPRGSRTAPAASSPAQTEDVHDGPAQVREEHPEQPREHDLHERARGDEEEVGRGHEPEQPAGGETFARSESGAEDQLATAAITQISASPTPRRYTLRAAGMHLNPRAMPTASEAPRSSTTPPRSNRSSRSRRPRRRSGGYGRRQTRTGSSP</sequence>
<dbReference type="Proteomes" id="UP001189429">
    <property type="component" value="Unassembled WGS sequence"/>
</dbReference>
<accession>A0ABN9X295</accession>
<name>A0ABN9X295_9DINO</name>
<dbReference type="EMBL" id="CAUYUJ010019746">
    <property type="protein sequence ID" value="CAK0893409.1"/>
    <property type="molecule type" value="Genomic_DNA"/>
</dbReference>
<proteinExistence type="predicted"/>
<feature type="compositionally biased region" description="Basic and acidic residues" evidence="1">
    <location>
        <begin position="23"/>
        <end position="43"/>
    </location>
</feature>
<feature type="region of interest" description="Disordered" evidence="1">
    <location>
        <begin position="348"/>
        <end position="401"/>
    </location>
</feature>
<feature type="compositionally biased region" description="Basic residues" evidence="1">
    <location>
        <begin position="376"/>
        <end position="387"/>
    </location>
</feature>
<evidence type="ECO:0000256" key="1">
    <source>
        <dbReference type="SAM" id="MobiDB-lite"/>
    </source>
</evidence>
<feature type="compositionally biased region" description="Low complexity" evidence="1">
    <location>
        <begin position="365"/>
        <end position="375"/>
    </location>
</feature>
<feature type="compositionally biased region" description="Basic and acidic residues" evidence="1">
    <location>
        <begin position="268"/>
        <end position="308"/>
    </location>
</feature>
<feature type="non-terminal residue" evidence="2">
    <location>
        <position position="1"/>
    </location>
</feature>
<feature type="compositionally biased region" description="Basic residues" evidence="1">
    <location>
        <begin position="77"/>
        <end position="88"/>
    </location>
</feature>
<protein>
    <submittedName>
        <fullName evidence="2">Uncharacterized protein</fullName>
    </submittedName>
</protein>
<reference evidence="2" key="1">
    <citation type="submission" date="2023-10" db="EMBL/GenBank/DDBJ databases">
        <authorList>
            <person name="Chen Y."/>
            <person name="Shah S."/>
            <person name="Dougan E. K."/>
            <person name="Thang M."/>
            <person name="Chan C."/>
        </authorList>
    </citation>
    <scope>NUCLEOTIDE SEQUENCE [LARGE SCALE GENOMIC DNA]</scope>
</reference>
<gene>
    <name evidence="2" type="ORF">PCOR1329_LOCUS72754</name>
</gene>
<feature type="region of interest" description="Disordered" evidence="1">
    <location>
        <begin position="17"/>
        <end position="170"/>
    </location>
</feature>
<evidence type="ECO:0000313" key="2">
    <source>
        <dbReference type="EMBL" id="CAK0893409.1"/>
    </source>
</evidence>